<reference evidence="3" key="1">
    <citation type="journal article" date="2018" name="Nat. Microbiol.">
        <title>Leveraging single-cell genomics to expand the fungal tree of life.</title>
        <authorList>
            <person name="Ahrendt S.R."/>
            <person name="Quandt C.A."/>
            <person name="Ciobanu D."/>
            <person name="Clum A."/>
            <person name="Salamov A."/>
            <person name="Andreopoulos B."/>
            <person name="Cheng J.F."/>
            <person name="Woyke T."/>
            <person name="Pelin A."/>
            <person name="Henrissat B."/>
            <person name="Reynolds N.K."/>
            <person name="Benny G.L."/>
            <person name="Smith M.E."/>
            <person name="James T.Y."/>
            <person name="Grigoriev I.V."/>
        </authorList>
    </citation>
    <scope>NUCLEOTIDE SEQUENCE [LARGE SCALE GENOMIC DNA]</scope>
    <source>
        <strain evidence="3">CSF55</strain>
    </source>
</reference>
<evidence type="ECO:0000259" key="1">
    <source>
        <dbReference type="PROSITE" id="PS50011"/>
    </source>
</evidence>
<dbReference type="InterPro" id="IPR000719">
    <property type="entry name" value="Prot_kinase_dom"/>
</dbReference>
<dbReference type="InterPro" id="IPR011009">
    <property type="entry name" value="Kinase-like_dom_sf"/>
</dbReference>
<dbReference type="Gene3D" id="1.10.510.10">
    <property type="entry name" value="Transferase(Phosphotransferase) domain 1"/>
    <property type="match status" value="1"/>
</dbReference>
<feature type="domain" description="Protein kinase" evidence="1">
    <location>
        <begin position="1"/>
        <end position="181"/>
    </location>
</feature>
<dbReference type="Proteomes" id="UP000281549">
    <property type="component" value="Unassembled WGS sequence"/>
</dbReference>
<dbReference type="SUPFAM" id="SSF56112">
    <property type="entry name" value="Protein kinase-like (PK-like)"/>
    <property type="match status" value="1"/>
</dbReference>
<proteinExistence type="predicted"/>
<dbReference type="GO" id="GO:0005634">
    <property type="term" value="C:nucleus"/>
    <property type="evidence" value="ECO:0007669"/>
    <property type="project" value="TreeGrafter"/>
</dbReference>
<dbReference type="PANTHER" id="PTHR44167">
    <property type="entry name" value="OVARIAN-SPECIFIC SERINE/THREONINE-PROTEIN KINASE LOK-RELATED"/>
    <property type="match status" value="1"/>
</dbReference>
<accession>A0A4V1IZ80</accession>
<dbReference type="PROSITE" id="PS00108">
    <property type="entry name" value="PROTEIN_KINASE_ST"/>
    <property type="match status" value="1"/>
</dbReference>
<sequence length="181" mass="20647">GTDLFDALFSKHRILKDTEKLAALVSINILNALSYLEKESIAHRDIKPENIMVDFDGNMFLIDFGLSESMLNTRCINPSGTQGFLSPECFNRDLYCRESLSKSDIWSLGVTLLNILTRQNPFERWRLMSDKFDASVFNDAETLIDSVSTMISTGMKDLLMQMLTMDCDKRPRADDLLNVKF</sequence>
<dbReference type="PANTHER" id="PTHR44167:SF24">
    <property type="entry name" value="SERINE_THREONINE-PROTEIN KINASE CHK2"/>
    <property type="match status" value="1"/>
</dbReference>
<dbReference type="PROSITE" id="PS50011">
    <property type="entry name" value="PROTEIN_KINASE_DOM"/>
    <property type="match status" value="1"/>
</dbReference>
<dbReference type="Pfam" id="PF00069">
    <property type="entry name" value="Pkinase"/>
    <property type="match status" value="1"/>
</dbReference>
<dbReference type="EMBL" id="ML006011">
    <property type="protein sequence ID" value="RKP17129.1"/>
    <property type="molecule type" value="Genomic_DNA"/>
</dbReference>
<dbReference type="GO" id="GO:0044773">
    <property type="term" value="P:mitotic DNA damage checkpoint signaling"/>
    <property type="evidence" value="ECO:0007669"/>
    <property type="project" value="TreeGrafter"/>
</dbReference>
<dbReference type="GO" id="GO:0005524">
    <property type="term" value="F:ATP binding"/>
    <property type="evidence" value="ECO:0007669"/>
    <property type="project" value="InterPro"/>
</dbReference>
<organism evidence="2 3">
    <name type="scientific">Rozella allomycis (strain CSF55)</name>
    <dbReference type="NCBI Taxonomy" id="988480"/>
    <lineage>
        <taxon>Eukaryota</taxon>
        <taxon>Fungi</taxon>
        <taxon>Fungi incertae sedis</taxon>
        <taxon>Cryptomycota</taxon>
        <taxon>Cryptomycota incertae sedis</taxon>
        <taxon>Rozella</taxon>
    </lineage>
</organism>
<name>A0A4V1IZ80_ROZAC</name>
<dbReference type="InterPro" id="IPR008271">
    <property type="entry name" value="Ser/Thr_kinase_AS"/>
</dbReference>
<dbReference type="GO" id="GO:0004674">
    <property type="term" value="F:protein serine/threonine kinase activity"/>
    <property type="evidence" value="ECO:0007669"/>
    <property type="project" value="TreeGrafter"/>
</dbReference>
<protein>
    <submittedName>
        <fullName evidence="2">Kinase-like protein</fullName>
    </submittedName>
</protein>
<evidence type="ECO:0000313" key="3">
    <source>
        <dbReference type="Proteomes" id="UP000281549"/>
    </source>
</evidence>
<keyword evidence="2" id="KW-0808">Transferase</keyword>
<feature type="non-terminal residue" evidence="2">
    <location>
        <position position="1"/>
    </location>
</feature>
<keyword evidence="2" id="KW-0418">Kinase</keyword>
<evidence type="ECO:0000313" key="2">
    <source>
        <dbReference type="EMBL" id="RKP17129.1"/>
    </source>
</evidence>
<dbReference type="AlphaFoldDB" id="A0A4V1IZ80"/>
<gene>
    <name evidence="2" type="ORF">ROZALSC1DRAFT_16710</name>
</gene>
<dbReference type="SMART" id="SM00220">
    <property type="entry name" value="S_TKc"/>
    <property type="match status" value="1"/>
</dbReference>